<dbReference type="CDD" id="cd00078">
    <property type="entry name" value="HECTc"/>
    <property type="match status" value="1"/>
</dbReference>
<dbReference type="PANTHER" id="PTHR45622:SF60">
    <property type="entry name" value="UBIQUITIN-PROTEIN LIGASE E3A"/>
    <property type="match status" value="1"/>
</dbReference>
<evidence type="ECO:0000256" key="4">
    <source>
        <dbReference type="PROSITE-ProRule" id="PRU00104"/>
    </source>
</evidence>
<dbReference type="SUPFAM" id="SSF50985">
    <property type="entry name" value="RCC1/BLIP-II"/>
    <property type="match status" value="2"/>
</dbReference>
<feature type="region of interest" description="Disordered" evidence="6">
    <location>
        <begin position="146"/>
        <end position="179"/>
    </location>
</feature>
<evidence type="ECO:0000259" key="7">
    <source>
        <dbReference type="PROSITE" id="PS50237"/>
    </source>
</evidence>
<dbReference type="InterPro" id="IPR009091">
    <property type="entry name" value="RCC1/BLIP-II"/>
</dbReference>
<dbReference type="OrthoDB" id="409931at2759"/>
<evidence type="ECO:0000256" key="6">
    <source>
        <dbReference type="SAM" id="MobiDB-lite"/>
    </source>
</evidence>
<dbReference type="STRING" id="1169540.A0A0G4H277"/>
<dbReference type="InterPro" id="IPR051709">
    <property type="entry name" value="Ub-ligase/GTPase-reg"/>
</dbReference>
<dbReference type="FunFam" id="3.30.2410.10:FF:000003">
    <property type="entry name" value="probable E3 ubiquitin-protein ligase HERC4 isoform X1"/>
    <property type="match status" value="1"/>
</dbReference>
<dbReference type="Gene3D" id="2.130.10.30">
    <property type="entry name" value="Regulator of chromosome condensation 1/beta-lactamase-inhibitor protein II"/>
    <property type="match status" value="2"/>
</dbReference>
<dbReference type="SMART" id="SM00119">
    <property type="entry name" value="HECTc"/>
    <property type="match status" value="1"/>
</dbReference>
<sequence>MEPDGTSLARTVSHHPTYPPPRPPNQDTVSRAAPQAPQNERSQSNISQISEALRDENFFNFTDGSFVWTFGDNYCGQVLNEGTEPVRQPVLLTKLRKQRILKVACGFETTWIIGDNGDVWAGGSNDSGQVTGLMDDEYDMAEQDEAMQPTEGPPTGENDNKRPRSAPTTSRGAPDSINHAKRLELRENQKVRTLQSGRDHTVAVLDSGVALSFGSNEFGQLGHGTPPSIQRCKAGVMRVSPGSKVQSVACGQGFTIVLMATGQLLSCGDGGQGCLGHGSLESRSALGPIPTLMGMPMNQVACGVNHCMALSITGEAYGWGKCRDGQLGLGDTVSDDKKLVPCRVPIERAKYVACGGAHSAIIARKGRLLMTGSNKYGQLGAPTGLVEDRREFAPVEALAEMKIRIAQLGLRHTLCITYMGTLLAFGCNQHGQLGIGSDEALVCQPTEITFKDVPHQRQFFFSLSSGQDHAIAVATSDPPLRVKKGSGTREIDEWLAKERSMIRTFSDYRNEKGLRLSDFPRYVSSDLSPMRKALRAFASSVESGTGVTAQELREVIDAHSLDIIPLKHQLHVILADVHTMNASFLVGVKRKLFDAEGLESAYRQLFALSQIADIIPELISHFEKCLMSVATYEKELRTSDQLRFIMESNPRERERERQNDRAIQKHAPCVMCVCARGCLQIILQCPLFSVPTSLTVPLMAKLAEVTFKLSQRGKETLVRMAKEDTTPEVFGGRLVAHVVAYLNHQIEHHTPHYRQLERIWHAVHLLQLLYLANWECAKERKVDENGASRDFRIPLQRFHLDGITRFIDVVSECKMFYELFRDPKHQDQEGHRLAWRPQQVLTVSQLNHSNTFFLAHHNLCPLPYKRKALRVEAGRYQEEYMVRSLIQMEIPYFVVTVQRDNLLNTALARIMSVAQGSPHEFIKPLKIKFENEEGVDEGGVLREFYRLITQEVLNPDFGMFVYNEQIRTIWFNRLSLDDNLSMFAFVGILLGLALYNNVLLELPFPLALYKLLQHEPIGLEDLADTFPDQAHSFQQILDHQPGEEFDAAFGELPFEVTFDYFGETKTVELTEGGSEKTLTYDNRQDYVELYTRYLLVDSVKEPIERFCKGFRGAAHSELITVVTPSELQLLMCGTPQLDFEELRKGARYDGGYTPDHPYINTFWQILMSFDQEHKRKFLIFCTGSDRAPLGGLEDLRLLIQRNGTEPTVRLPTAYTCYNALLLPEYADGDKLQKLLVQAIEQAEGFGLR</sequence>
<evidence type="ECO:0000313" key="9">
    <source>
        <dbReference type="Proteomes" id="UP000041254"/>
    </source>
</evidence>
<keyword evidence="2" id="KW-0677">Repeat</keyword>
<feature type="domain" description="HECT" evidence="7">
    <location>
        <begin position="917"/>
        <end position="1248"/>
    </location>
</feature>
<evidence type="ECO:0000256" key="2">
    <source>
        <dbReference type="ARBA" id="ARBA00022737"/>
    </source>
</evidence>
<feature type="compositionally biased region" description="Polar residues" evidence="6">
    <location>
        <begin position="36"/>
        <end position="45"/>
    </location>
</feature>
<dbReference type="PhylomeDB" id="A0A0G4H277"/>
<feature type="repeat" description="RCC1" evidence="5">
    <location>
        <begin position="208"/>
        <end position="261"/>
    </location>
</feature>
<accession>A0A0G4H277</accession>
<gene>
    <name evidence="8" type="ORF">Vbra_19374</name>
</gene>
<proteinExistence type="predicted"/>
<dbReference type="EMBL" id="CDMY01000954">
    <property type="protein sequence ID" value="CEM37763.1"/>
    <property type="molecule type" value="Genomic_DNA"/>
</dbReference>
<dbReference type="Proteomes" id="UP000041254">
    <property type="component" value="Unassembled WGS sequence"/>
</dbReference>
<organism evidence="8 9">
    <name type="scientific">Vitrella brassicaformis (strain CCMP3155)</name>
    <dbReference type="NCBI Taxonomy" id="1169540"/>
    <lineage>
        <taxon>Eukaryota</taxon>
        <taxon>Sar</taxon>
        <taxon>Alveolata</taxon>
        <taxon>Colpodellida</taxon>
        <taxon>Vitrellaceae</taxon>
        <taxon>Vitrella</taxon>
    </lineage>
</organism>
<dbReference type="PROSITE" id="PS50012">
    <property type="entry name" value="RCC1_3"/>
    <property type="match status" value="5"/>
</dbReference>
<feature type="active site" description="Glycyl thioester intermediate" evidence="4">
    <location>
        <position position="1216"/>
    </location>
</feature>
<dbReference type="Gene3D" id="3.30.2410.10">
    <property type="entry name" value="Hect, E3 ligase catalytic domain"/>
    <property type="match status" value="1"/>
</dbReference>
<dbReference type="InterPro" id="IPR000408">
    <property type="entry name" value="Reg_chr_condens"/>
</dbReference>
<feature type="repeat" description="RCC1" evidence="5">
    <location>
        <begin position="366"/>
        <end position="419"/>
    </location>
</feature>
<keyword evidence="9" id="KW-1185">Reference proteome</keyword>
<dbReference type="InParanoid" id="A0A0G4H277"/>
<dbReference type="AlphaFoldDB" id="A0A0G4H277"/>
<dbReference type="Gene3D" id="3.90.1750.10">
    <property type="entry name" value="Hect, E3 ligase catalytic domains"/>
    <property type="match status" value="1"/>
</dbReference>
<reference evidence="8 9" key="1">
    <citation type="submission" date="2014-11" db="EMBL/GenBank/DDBJ databases">
        <authorList>
            <person name="Zhu J."/>
            <person name="Qi W."/>
            <person name="Song R."/>
        </authorList>
    </citation>
    <scope>NUCLEOTIDE SEQUENCE [LARGE SCALE GENOMIC DNA]</scope>
</reference>
<evidence type="ECO:0000256" key="1">
    <source>
        <dbReference type="ARBA" id="ARBA00022679"/>
    </source>
</evidence>
<dbReference type="InterPro" id="IPR058923">
    <property type="entry name" value="RCC1-like_dom"/>
</dbReference>
<protein>
    <recommendedName>
        <fullName evidence="7">HECT domain-containing protein</fullName>
    </recommendedName>
</protein>
<dbReference type="Pfam" id="PF00632">
    <property type="entry name" value="HECT"/>
    <property type="match status" value="1"/>
</dbReference>
<dbReference type="Pfam" id="PF25390">
    <property type="entry name" value="WD40_RLD"/>
    <property type="match status" value="1"/>
</dbReference>
<evidence type="ECO:0000313" key="8">
    <source>
        <dbReference type="EMBL" id="CEM37763.1"/>
    </source>
</evidence>
<keyword evidence="3 4" id="KW-0833">Ubl conjugation pathway</keyword>
<dbReference type="InterPro" id="IPR035983">
    <property type="entry name" value="Hect_E3_ubiquitin_ligase"/>
</dbReference>
<dbReference type="SUPFAM" id="SSF56204">
    <property type="entry name" value="Hect, E3 ligase catalytic domain"/>
    <property type="match status" value="1"/>
</dbReference>
<evidence type="ECO:0000256" key="3">
    <source>
        <dbReference type="ARBA" id="ARBA00022786"/>
    </source>
</evidence>
<dbReference type="GO" id="GO:0004842">
    <property type="term" value="F:ubiquitin-protein transferase activity"/>
    <property type="evidence" value="ECO:0007669"/>
    <property type="project" value="InterPro"/>
</dbReference>
<dbReference type="PANTHER" id="PTHR45622">
    <property type="entry name" value="UBIQUITIN-PROTEIN LIGASE E3A-RELATED"/>
    <property type="match status" value="1"/>
</dbReference>
<dbReference type="OMA" id="ERIWHAV"/>
<feature type="region of interest" description="Disordered" evidence="6">
    <location>
        <begin position="1"/>
        <end position="45"/>
    </location>
</feature>
<dbReference type="PRINTS" id="PR00633">
    <property type="entry name" value="RCCNDNSATION"/>
</dbReference>
<evidence type="ECO:0000256" key="5">
    <source>
        <dbReference type="PROSITE-ProRule" id="PRU00235"/>
    </source>
</evidence>
<feature type="repeat" description="RCC1" evidence="5">
    <location>
        <begin position="314"/>
        <end position="365"/>
    </location>
</feature>
<dbReference type="InterPro" id="IPR000569">
    <property type="entry name" value="HECT_dom"/>
</dbReference>
<dbReference type="Gene3D" id="3.30.2160.10">
    <property type="entry name" value="Hect, E3 ligase catalytic domain"/>
    <property type="match status" value="1"/>
</dbReference>
<dbReference type="PROSITE" id="PS50237">
    <property type="entry name" value="HECT"/>
    <property type="match status" value="1"/>
</dbReference>
<keyword evidence="1" id="KW-0808">Transferase</keyword>
<feature type="repeat" description="RCC1" evidence="5">
    <location>
        <begin position="262"/>
        <end position="313"/>
    </location>
</feature>
<dbReference type="VEuPathDB" id="CryptoDB:Vbra_19374"/>
<feature type="repeat" description="RCC1" evidence="5">
    <location>
        <begin position="420"/>
        <end position="476"/>
    </location>
</feature>
<name>A0A0G4H277_VITBC</name>